<dbReference type="Pfam" id="PF12730">
    <property type="entry name" value="ABC2_membrane_4"/>
    <property type="match status" value="1"/>
</dbReference>
<evidence type="ECO:0000256" key="1">
    <source>
        <dbReference type="SAM" id="Phobius"/>
    </source>
</evidence>
<reference evidence="2 3" key="1">
    <citation type="journal article" date="2019" name="Int. J. Syst. Evol. Microbiol.">
        <title>The Global Catalogue of Microorganisms (GCM) 10K type strain sequencing project: providing services to taxonomists for standard genome sequencing and annotation.</title>
        <authorList>
            <consortium name="The Broad Institute Genomics Platform"/>
            <consortium name="The Broad Institute Genome Sequencing Center for Infectious Disease"/>
            <person name="Wu L."/>
            <person name="Ma J."/>
        </authorList>
    </citation>
    <scope>NUCLEOTIDE SEQUENCE [LARGE SCALE GENOMIC DNA]</scope>
    <source>
        <strain evidence="2 3">JCM 10696</strain>
    </source>
</reference>
<feature type="transmembrane region" description="Helical" evidence="1">
    <location>
        <begin position="21"/>
        <end position="42"/>
    </location>
</feature>
<proteinExistence type="predicted"/>
<dbReference type="EMBL" id="BAAAHH010000007">
    <property type="protein sequence ID" value="GAA0947543.1"/>
    <property type="molecule type" value="Genomic_DNA"/>
</dbReference>
<keyword evidence="1" id="KW-0472">Membrane</keyword>
<feature type="transmembrane region" description="Helical" evidence="1">
    <location>
        <begin position="220"/>
        <end position="244"/>
    </location>
</feature>
<dbReference type="RefSeq" id="WP_344239730.1">
    <property type="nucleotide sequence ID" value="NZ_BAAAHH010000007.1"/>
</dbReference>
<gene>
    <name evidence="2" type="ORF">GCM10009550_23100</name>
</gene>
<sequence length="249" mass="25746">MMQELRAAVAAEWTKTWSVRSTWGTLAASAVLMMLVSAQLAVAHENNNTNEITTDDAGMTTAGAIAIESFAMLQFVLFTAAVLLVTTEYASRSIGWTLQAVPVRGRVLAAKAAVVAPVMFAAGAAVCLLGALAAKPLLGEWGTLDGLAYDMFATGVYSAAGGVLSIGLSLVARSTATAITALFVLLLLLPVLLSAAGSPLAEAFPSIAGDHFMNGDTTEYPLYAALLIILAWTAAAVLAGLRLLKTRDA</sequence>
<keyword evidence="1" id="KW-1133">Transmembrane helix</keyword>
<name>A0ABN1QU67_9ACTN</name>
<keyword evidence="1" id="KW-0812">Transmembrane</keyword>
<protein>
    <submittedName>
        <fullName evidence="2">ABC transporter permease subunit</fullName>
    </submittedName>
</protein>
<feature type="transmembrane region" description="Helical" evidence="1">
    <location>
        <begin position="179"/>
        <end position="200"/>
    </location>
</feature>
<feature type="transmembrane region" description="Helical" evidence="1">
    <location>
        <begin position="152"/>
        <end position="172"/>
    </location>
</feature>
<feature type="transmembrane region" description="Helical" evidence="1">
    <location>
        <begin position="107"/>
        <end position="132"/>
    </location>
</feature>
<accession>A0ABN1QU67</accession>
<organism evidence="2 3">
    <name type="scientific">Actinocorallia libanotica</name>
    <dbReference type="NCBI Taxonomy" id="46162"/>
    <lineage>
        <taxon>Bacteria</taxon>
        <taxon>Bacillati</taxon>
        <taxon>Actinomycetota</taxon>
        <taxon>Actinomycetes</taxon>
        <taxon>Streptosporangiales</taxon>
        <taxon>Thermomonosporaceae</taxon>
        <taxon>Actinocorallia</taxon>
    </lineage>
</organism>
<comment type="caution">
    <text evidence="2">The sequence shown here is derived from an EMBL/GenBank/DDBJ whole genome shotgun (WGS) entry which is preliminary data.</text>
</comment>
<keyword evidence="3" id="KW-1185">Reference proteome</keyword>
<dbReference type="Proteomes" id="UP001500665">
    <property type="component" value="Unassembled WGS sequence"/>
</dbReference>
<evidence type="ECO:0000313" key="2">
    <source>
        <dbReference type="EMBL" id="GAA0947543.1"/>
    </source>
</evidence>
<evidence type="ECO:0000313" key="3">
    <source>
        <dbReference type="Proteomes" id="UP001500665"/>
    </source>
</evidence>
<feature type="transmembrane region" description="Helical" evidence="1">
    <location>
        <begin position="62"/>
        <end position="86"/>
    </location>
</feature>